<evidence type="ECO:0000259" key="9">
    <source>
        <dbReference type="Pfam" id="PF21192"/>
    </source>
</evidence>
<feature type="domain" description="60S ribosomal export protein NMD3 SH3" evidence="10">
    <location>
        <begin position="238"/>
        <end position="282"/>
    </location>
</feature>
<protein>
    <recommendedName>
        <fullName evidence="2 7">60S ribosomal export protein NMD3</fullName>
    </recommendedName>
</protein>
<keyword evidence="13" id="KW-1185">Reference proteome</keyword>
<evidence type="ECO:0000256" key="3">
    <source>
        <dbReference type="ARBA" id="ARBA00022448"/>
    </source>
</evidence>
<dbReference type="GO" id="GO:0005634">
    <property type="term" value="C:nucleus"/>
    <property type="evidence" value="ECO:0007669"/>
    <property type="project" value="UniProtKB-SubCell"/>
</dbReference>
<evidence type="ECO:0000313" key="13">
    <source>
        <dbReference type="Proteomes" id="UP000332933"/>
    </source>
</evidence>
<reference evidence="11" key="2">
    <citation type="submission" date="2019-06" db="EMBL/GenBank/DDBJ databases">
        <title>Genomics analysis of Aphanomyces spp. identifies a new class of oomycete effector associated with host adaptation.</title>
        <authorList>
            <person name="Gaulin E."/>
        </authorList>
    </citation>
    <scope>NUCLEOTIDE SEQUENCE</scope>
    <source>
        <strain evidence="11">CBS 578.67</strain>
    </source>
</reference>
<comment type="function">
    <text evidence="7">Acts as an adapter for the XPO1/CRM1-mediated export of the 60S ribosomal subunit.</text>
</comment>
<dbReference type="EMBL" id="VJMH01007199">
    <property type="protein sequence ID" value="KAF0685286.1"/>
    <property type="molecule type" value="Genomic_DNA"/>
</dbReference>
<reference evidence="12 13" key="1">
    <citation type="submission" date="2019-03" db="EMBL/GenBank/DDBJ databases">
        <authorList>
            <person name="Gaulin E."/>
            <person name="Dumas B."/>
        </authorList>
    </citation>
    <scope>NUCLEOTIDE SEQUENCE [LARGE SCALE GENOMIC DNA]</scope>
    <source>
        <strain evidence="12">CBS 568.67</strain>
    </source>
</reference>
<evidence type="ECO:0000256" key="2">
    <source>
        <dbReference type="ARBA" id="ARBA00017035"/>
    </source>
</evidence>
<dbReference type="GO" id="GO:0043023">
    <property type="term" value="F:ribosomal large subunit binding"/>
    <property type="evidence" value="ECO:0007669"/>
    <property type="project" value="InterPro"/>
</dbReference>
<evidence type="ECO:0000259" key="8">
    <source>
        <dbReference type="Pfam" id="PF04981"/>
    </source>
</evidence>
<feature type="domain" description="60S ribosomal export protein NMD3 OB-fold" evidence="9">
    <location>
        <begin position="299"/>
        <end position="381"/>
    </location>
</feature>
<dbReference type="Pfam" id="PF04981">
    <property type="entry name" value="NMD3"/>
    <property type="match status" value="1"/>
</dbReference>
<organism evidence="12 13">
    <name type="scientific">Aphanomyces stellatus</name>
    <dbReference type="NCBI Taxonomy" id="120398"/>
    <lineage>
        <taxon>Eukaryota</taxon>
        <taxon>Sar</taxon>
        <taxon>Stramenopiles</taxon>
        <taxon>Oomycota</taxon>
        <taxon>Saprolegniomycetes</taxon>
        <taxon>Saprolegniales</taxon>
        <taxon>Verrucalvaceae</taxon>
        <taxon>Aphanomyces</taxon>
    </lineage>
</organism>
<evidence type="ECO:0000256" key="4">
    <source>
        <dbReference type="ARBA" id="ARBA00022490"/>
    </source>
</evidence>
<comment type="similarity">
    <text evidence="1 7">Belongs to the NMD3 family.</text>
</comment>
<keyword evidence="3 7" id="KW-0813">Transport</keyword>
<gene>
    <name evidence="12" type="primary">Aste57867_22792</name>
    <name evidence="11" type="ORF">As57867_022722</name>
    <name evidence="12" type="ORF">ASTE57867_22792</name>
</gene>
<dbReference type="Pfam" id="PF21192">
    <property type="entry name" value="OB_NMD3"/>
    <property type="match status" value="1"/>
</dbReference>
<dbReference type="PANTHER" id="PTHR12746">
    <property type="entry name" value="NONSENSE-MEDIATED MRNA DECAY PROTEIN 3"/>
    <property type="match status" value="1"/>
</dbReference>
<evidence type="ECO:0000256" key="6">
    <source>
        <dbReference type="ARBA" id="ARBA00023242"/>
    </source>
</evidence>
<evidence type="ECO:0000313" key="11">
    <source>
        <dbReference type="EMBL" id="KAF0685286.1"/>
    </source>
</evidence>
<dbReference type="InterPro" id="IPR048899">
    <property type="entry name" value="NMD_SH3"/>
</dbReference>
<dbReference type="Pfam" id="PF21193">
    <property type="entry name" value="NMD_SH3"/>
    <property type="match status" value="1"/>
</dbReference>
<dbReference type="PANTHER" id="PTHR12746:SF2">
    <property type="entry name" value="60S RIBOSOMAL EXPORT PROTEIN NMD3"/>
    <property type="match status" value="1"/>
</dbReference>
<accession>A0A485LQR9</accession>
<proteinExistence type="inferred from homology"/>
<dbReference type="InterPro" id="IPR039768">
    <property type="entry name" value="Nmd3"/>
</dbReference>
<dbReference type="InterPro" id="IPR007064">
    <property type="entry name" value="Nmd3_N"/>
</dbReference>
<evidence type="ECO:0000313" key="12">
    <source>
        <dbReference type="EMBL" id="VFT99445.1"/>
    </source>
</evidence>
<dbReference type="GO" id="GO:0015031">
    <property type="term" value="P:protein transport"/>
    <property type="evidence" value="ECO:0007669"/>
    <property type="project" value="UniProtKB-KW"/>
</dbReference>
<dbReference type="InterPro" id="IPR048898">
    <property type="entry name" value="OB_NMD3"/>
</dbReference>
<evidence type="ECO:0000256" key="1">
    <source>
        <dbReference type="ARBA" id="ARBA00009794"/>
    </source>
</evidence>
<dbReference type="EMBL" id="CAADRA010007225">
    <property type="protein sequence ID" value="VFT99445.1"/>
    <property type="molecule type" value="Genomic_DNA"/>
</dbReference>
<evidence type="ECO:0000259" key="10">
    <source>
        <dbReference type="Pfam" id="PF21193"/>
    </source>
</evidence>
<feature type="domain" description="Nmd3 N-terminal" evidence="8">
    <location>
        <begin position="5"/>
        <end position="235"/>
    </location>
</feature>
<evidence type="ECO:0000256" key="7">
    <source>
        <dbReference type="RuleBase" id="RU364108"/>
    </source>
</evidence>
<comment type="subcellular location">
    <subcellularLocation>
        <location evidence="7">Cytoplasm</location>
    </subcellularLocation>
    <subcellularLocation>
        <location evidence="7">Nucleus</location>
    </subcellularLocation>
</comment>
<keyword evidence="6 7" id="KW-0539">Nucleus</keyword>
<keyword evidence="4 7" id="KW-0963">Cytoplasm</keyword>
<dbReference type="GO" id="GO:0005737">
    <property type="term" value="C:cytoplasm"/>
    <property type="evidence" value="ECO:0007669"/>
    <property type="project" value="UniProtKB-SubCell"/>
</dbReference>
<sequence>MAIPCCVCGISIESNSANMCPTCLAAEVDITADIAKEGTLVQCRDCLRFQGVGKGNNVGFATCPLESIELMALCLKKIHGLTRHIQLVDAKFIWTDPQTKRIKLRLTIRKEVMRHAVLQTDCVITFAIDALQCPDCTTQARNAGVVQLRQKGNHKRAFDHLEQLILTHAAHKDAIDIVSEADGIDVFFAEKKSAERLVQFVGEHVPVRTKTMRQVVSVDSHSNTANVTLTIVAEIAPICKDDLVVLEARTTSLGARLVLVSHVTTHIHVVDPLTSRRAEIPAARYWKHPFDALQSATSLVEFIVLDVDLVDRHVQTHAMAIVQVARVSDFGVNDTTFHVTTHLGRILSAGDIVEGYDLGRGNIGALPVIKYDVPDIVLVRRSIADDENANIIELE</sequence>
<dbReference type="OrthoDB" id="203821at2759"/>
<name>A0A485LQR9_9STRA</name>
<evidence type="ECO:0000256" key="5">
    <source>
        <dbReference type="ARBA" id="ARBA00022927"/>
    </source>
</evidence>
<keyword evidence="5 7" id="KW-0653">Protein transport</keyword>
<dbReference type="AlphaFoldDB" id="A0A485LQR9"/>
<dbReference type="GO" id="GO:0000055">
    <property type="term" value="P:ribosomal large subunit export from nucleus"/>
    <property type="evidence" value="ECO:0007669"/>
    <property type="project" value="TreeGrafter"/>
</dbReference>
<dbReference type="Proteomes" id="UP000332933">
    <property type="component" value="Unassembled WGS sequence"/>
</dbReference>